<name>A0A1G2HV45_9BACT</name>
<dbReference type="Gene3D" id="3.30.700.10">
    <property type="entry name" value="Glycoprotein, Type 4 Pilin"/>
    <property type="match status" value="1"/>
</dbReference>
<keyword evidence="1" id="KW-0472">Membrane</keyword>
<dbReference type="InterPro" id="IPR045584">
    <property type="entry name" value="Pilin-like"/>
</dbReference>
<keyword evidence="1" id="KW-0812">Transmembrane</keyword>
<protein>
    <recommendedName>
        <fullName evidence="4">Prepilin-type N-terminal cleavage/methylation domain-containing protein</fullName>
    </recommendedName>
</protein>
<reference evidence="2 3" key="1">
    <citation type="journal article" date="2016" name="Nat. Commun.">
        <title>Thousands of microbial genomes shed light on interconnected biogeochemical processes in an aquifer system.</title>
        <authorList>
            <person name="Anantharaman K."/>
            <person name="Brown C.T."/>
            <person name="Hug L.A."/>
            <person name="Sharon I."/>
            <person name="Castelle C.J."/>
            <person name="Probst A.J."/>
            <person name="Thomas B.C."/>
            <person name="Singh A."/>
            <person name="Wilkins M.J."/>
            <person name="Karaoz U."/>
            <person name="Brodie E.L."/>
            <person name="Williams K.H."/>
            <person name="Hubbard S.S."/>
            <person name="Banfield J.F."/>
        </authorList>
    </citation>
    <scope>NUCLEOTIDE SEQUENCE [LARGE SCALE GENOMIC DNA]</scope>
</reference>
<evidence type="ECO:0000313" key="3">
    <source>
        <dbReference type="Proteomes" id="UP000178774"/>
    </source>
</evidence>
<dbReference type="Pfam" id="PF07963">
    <property type="entry name" value="N_methyl"/>
    <property type="match status" value="1"/>
</dbReference>
<evidence type="ECO:0000256" key="1">
    <source>
        <dbReference type="SAM" id="Phobius"/>
    </source>
</evidence>
<keyword evidence="1" id="KW-1133">Transmembrane helix</keyword>
<dbReference type="SUPFAM" id="SSF54523">
    <property type="entry name" value="Pili subunits"/>
    <property type="match status" value="1"/>
</dbReference>
<sequence>MNKQKGKGALANTYPASFMRGFTIIELLVVVAIIAVLAAIVLVNVTGYINQGKNAAIKANLATVLTNGAVFYDDNSTYDGFCGSANFTGPQAAIAATAEAAICFVNDADTAWCSCASLKTTGDEGAAATFCVDSTGYKKVSEVSADCTARCTTPATGGCID</sequence>
<evidence type="ECO:0000313" key="2">
    <source>
        <dbReference type="EMBL" id="OGZ66402.1"/>
    </source>
</evidence>
<evidence type="ECO:0008006" key="4">
    <source>
        <dbReference type="Google" id="ProtNLM"/>
    </source>
</evidence>
<feature type="transmembrane region" description="Helical" evidence="1">
    <location>
        <begin position="21"/>
        <end position="43"/>
    </location>
</feature>
<dbReference type="InterPro" id="IPR012902">
    <property type="entry name" value="N_methyl_site"/>
</dbReference>
<organism evidence="2 3">
    <name type="scientific">Candidatus Staskawiczbacteria bacterium RIFCSPHIGHO2_01_FULL_41_41</name>
    <dbReference type="NCBI Taxonomy" id="1802203"/>
    <lineage>
        <taxon>Bacteria</taxon>
        <taxon>Candidatus Staskawicziibacteriota</taxon>
    </lineage>
</organism>
<dbReference type="EMBL" id="MHOP01000005">
    <property type="protein sequence ID" value="OGZ66402.1"/>
    <property type="molecule type" value="Genomic_DNA"/>
</dbReference>
<dbReference type="NCBIfam" id="TIGR02532">
    <property type="entry name" value="IV_pilin_GFxxxE"/>
    <property type="match status" value="1"/>
</dbReference>
<proteinExistence type="predicted"/>
<gene>
    <name evidence="2" type="ORF">A2822_01450</name>
</gene>
<dbReference type="AlphaFoldDB" id="A0A1G2HV45"/>
<accession>A0A1G2HV45</accession>
<dbReference type="Proteomes" id="UP000178774">
    <property type="component" value="Unassembled WGS sequence"/>
</dbReference>
<comment type="caution">
    <text evidence="2">The sequence shown here is derived from an EMBL/GenBank/DDBJ whole genome shotgun (WGS) entry which is preliminary data.</text>
</comment>